<keyword evidence="4 5" id="KW-0238">DNA-binding</keyword>
<dbReference type="GO" id="GO:0008270">
    <property type="term" value="F:zinc ion binding"/>
    <property type="evidence" value="ECO:0007669"/>
    <property type="project" value="UniProtKB-KW"/>
</dbReference>
<keyword evidence="3" id="KW-0862">Zinc</keyword>
<organism evidence="8 9">
    <name type="scientific">Ooceraea biroi</name>
    <name type="common">Clonal raider ant</name>
    <name type="synonym">Cerapachys biroi</name>
    <dbReference type="NCBI Taxonomy" id="2015173"/>
    <lineage>
        <taxon>Eukaryota</taxon>
        <taxon>Metazoa</taxon>
        <taxon>Ecdysozoa</taxon>
        <taxon>Arthropoda</taxon>
        <taxon>Hexapoda</taxon>
        <taxon>Insecta</taxon>
        <taxon>Pterygota</taxon>
        <taxon>Neoptera</taxon>
        <taxon>Endopterygota</taxon>
        <taxon>Hymenoptera</taxon>
        <taxon>Apocrita</taxon>
        <taxon>Aculeata</taxon>
        <taxon>Formicoidea</taxon>
        <taxon>Formicidae</taxon>
        <taxon>Dorylinae</taxon>
        <taxon>Ooceraea</taxon>
    </lineage>
</organism>
<dbReference type="GO" id="GO:0043565">
    <property type="term" value="F:sequence-specific DNA binding"/>
    <property type="evidence" value="ECO:0007669"/>
    <property type="project" value="InterPro"/>
</dbReference>
<evidence type="ECO:0000259" key="7">
    <source>
        <dbReference type="PROSITE" id="PS50950"/>
    </source>
</evidence>
<dbReference type="Proteomes" id="UP000053097">
    <property type="component" value="Unassembled WGS sequence"/>
</dbReference>
<dbReference type="Gene3D" id="6.20.210.20">
    <property type="entry name" value="THAP domain"/>
    <property type="match status" value="1"/>
</dbReference>
<dbReference type="InterPro" id="IPR038441">
    <property type="entry name" value="THAP_Znf_sf"/>
</dbReference>
<name>A0A026VSG1_OOCBI</name>
<evidence type="ECO:0000256" key="2">
    <source>
        <dbReference type="ARBA" id="ARBA00022771"/>
    </source>
</evidence>
<keyword evidence="9" id="KW-1185">Reference proteome</keyword>
<evidence type="ECO:0000256" key="3">
    <source>
        <dbReference type="ARBA" id="ARBA00022833"/>
    </source>
</evidence>
<feature type="chain" id="PRO_5001540569" description="THAP-type domain-containing protein" evidence="6">
    <location>
        <begin position="18"/>
        <end position="96"/>
    </location>
</feature>
<dbReference type="EMBL" id="KK108532">
    <property type="protein sequence ID" value="EZA46693.1"/>
    <property type="molecule type" value="Genomic_DNA"/>
</dbReference>
<dbReference type="PANTHER" id="PTHR46600">
    <property type="entry name" value="THAP DOMAIN-CONTAINING"/>
    <property type="match status" value="1"/>
</dbReference>
<dbReference type="InterPro" id="IPR006612">
    <property type="entry name" value="THAP_Znf"/>
</dbReference>
<reference evidence="8 9" key="1">
    <citation type="journal article" date="2014" name="Curr. Biol.">
        <title>The genome of the clonal raider ant Cerapachys biroi.</title>
        <authorList>
            <person name="Oxley P.R."/>
            <person name="Ji L."/>
            <person name="Fetter-Pruneda I."/>
            <person name="McKenzie S.K."/>
            <person name="Li C."/>
            <person name="Hu H."/>
            <person name="Zhang G."/>
            <person name="Kronauer D.J."/>
        </authorList>
    </citation>
    <scope>NUCLEOTIDE SEQUENCE [LARGE SCALE GENOMIC DNA]</scope>
</reference>
<evidence type="ECO:0000313" key="8">
    <source>
        <dbReference type="EMBL" id="EZA46693.1"/>
    </source>
</evidence>
<evidence type="ECO:0000256" key="5">
    <source>
        <dbReference type="PROSITE-ProRule" id="PRU00309"/>
    </source>
</evidence>
<evidence type="ECO:0000313" key="9">
    <source>
        <dbReference type="Proteomes" id="UP000053097"/>
    </source>
</evidence>
<feature type="domain" description="THAP-type" evidence="7">
    <location>
        <begin position="11"/>
        <end position="90"/>
    </location>
</feature>
<sequence length="96" mass="11284">MRKIWIFYCAMPHICCASRCFNTPQQGYALVRFPKEDRYRKIWSDALGENVSSKRSLENLRLCEVHFEPSDLLIVGSRKEVKKNAIPSRFCIAFLR</sequence>
<dbReference type="InterPro" id="IPR026516">
    <property type="entry name" value="THAP1/10"/>
</dbReference>
<dbReference type="SMART" id="SM00692">
    <property type="entry name" value="DM3"/>
    <property type="match status" value="1"/>
</dbReference>
<protein>
    <recommendedName>
        <fullName evidence="7">THAP-type domain-containing protein</fullName>
    </recommendedName>
</protein>
<dbReference type="Pfam" id="PF05485">
    <property type="entry name" value="THAP"/>
    <property type="match status" value="1"/>
</dbReference>
<evidence type="ECO:0000256" key="6">
    <source>
        <dbReference type="SAM" id="SignalP"/>
    </source>
</evidence>
<dbReference type="AlphaFoldDB" id="A0A026VSG1"/>
<dbReference type="PANTHER" id="PTHR46600:SF11">
    <property type="entry name" value="THAP DOMAIN-CONTAINING PROTEIN 10"/>
    <property type="match status" value="1"/>
</dbReference>
<keyword evidence="1" id="KW-0479">Metal-binding</keyword>
<dbReference type="SUPFAM" id="SSF57716">
    <property type="entry name" value="Glucocorticoid receptor-like (DNA-binding domain)"/>
    <property type="match status" value="1"/>
</dbReference>
<feature type="signal peptide" evidence="6">
    <location>
        <begin position="1"/>
        <end position="17"/>
    </location>
</feature>
<accession>A0A026VSG1</accession>
<proteinExistence type="predicted"/>
<evidence type="ECO:0000256" key="4">
    <source>
        <dbReference type="ARBA" id="ARBA00023125"/>
    </source>
</evidence>
<keyword evidence="6" id="KW-0732">Signal</keyword>
<keyword evidence="2 5" id="KW-0863">Zinc-finger</keyword>
<evidence type="ECO:0000256" key="1">
    <source>
        <dbReference type="ARBA" id="ARBA00022723"/>
    </source>
</evidence>
<gene>
    <name evidence="8" type="ORF">X777_03301</name>
</gene>
<dbReference type="PROSITE" id="PS50950">
    <property type="entry name" value="ZF_THAP"/>
    <property type="match status" value="1"/>
</dbReference>
<dbReference type="SMART" id="SM00980">
    <property type="entry name" value="THAP"/>
    <property type="match status" value="1"/>
</dbReference>